<name>I1S4K0_GIBZE</name>
<reference evidence="3 4" key="1">
    <citation type="journal article" date="2007" name="Science">
        <title>The Fusarium graminearum genome reveals a link between localized polymorphism and pathogen specialization.</title>
        <authorList>
            <person name="Cuomo C.A."/>
            <person name="Gueldener U."/>
            <person name="Xu J.-R."/>
            <person name="Trail F."/>
            <person name="Turgeon B.G."/>
            <person name="Di Pietro A."/>
            <person name="Walton J.D."/>
            <person name="Ma L.-J."/>
            <person name="Baker S.E."/>
            <person name="Rep M."/>
            <person name="Adam G."/>
            <person name="Antoniw J."/>
            <person name="Baldwin T."/>
            <person name="Calvo S.E."/>
            <person name="Chang Y.-L."/>
            <person name="DeCaprio D."/>
            <person name="Gale L.R."/>
            <person name="Gnerre S."/>
            <person name="Goswami R.S."/>
            <person name="Hammond-Kosack K."/>
            <person name="Harris L.J."/>
            <person name="Hilburn K."/>
            <person name="Kennell J.C."/>
            <person name="Kroken S."/>
            <person name="Magnuson J.K."/>
            <person name="Mannhaupt G."/>
            <person name="Mauceli E.W."/>
            <person name="Mewes H.-W."/>
            <person name="Mitterbauer R."/>
            <person name="Muehlbauer G."/>
            <person name="Muensterkoetter M."/>
            <person name="Nelson D."/>
            <person name="O'Donnell K."/>
            <person name="Ouellet T."/>
            <person name="Qi W."/>
            <person name="Quesneville H."/>
            <person name="Roncero M.I.G."/>
            <person name="Seong K.-Y."/>
            <person name="Tetko I.V."/>
            <person name="Urban M."/>
            <person name="Waalwijk C."/>
            <person name="Ward T.J."/>
            <person name="Yao J."/>
            <person name="Birren B.W."/>
            <person name="Kistler H.C."/>
        </authorList>
    </citation>
    <scope>NUCLEOTIDE SEQUENCE [LARGE SCALE GENOMIC DNA]</scope>
    <source>
        <strain evidence="4">ATCC MYA-4620 / CBS 123657 / FGSC 9075 / NRRL 31084 / PH-1</strain>
        <strain evidence="3">PH-1 / ATCC MYA-4620 / FGSC 9075 / NRRL 31084</strain>
    </source>
</reference>
<feature type="compositionally biased region" description="Basic and acidic residues" evidence="1">
    <location>
        <begin position="10"/>
        <end position="22"/>
    </location>
</feature>
<dbReference type="RefSeq" id="XP_011316133.1">
    <property type="nucleotide sequence ID" value="XM_011317831.1"/>
</dbReference>
<dbReference type="EMBL" id="HG970332">
    <property type="protein sequence ID" value="CEF72398.1"/>
    <property type="molecule type" value="Genomic_DNA"/>
</dbReference>
<reference evidence="3 4" key="2">
    <citation type="journal article" date="2010" name="Nature">
        <title>Comparative genomics reveals mobile pathogenicity chromosomes in Fusarium.</title>
        <authorList>
            <person name="Ma L.J."/>
            <person name="van der Does H.C."/>
            <person name="Borkovich K.A."/>
            <person name="Coleman J.J."/>
            <person name="Daboussi M.J."/>
            <person name="Di Pietro A."/>
            <person name="Dufresne M."/>
            <person name="Freitag M."/>
            <person name="Grabherr M."/>
            <person name="Henrissat B."/>
            <person name="Houterman P.M."/>
            <person name="Kang S."/>
            <person name="Shim W.B."/>
            <person name="Woloshuk C."/>
            <person name="Xie X."/>
            <person name="Xu J.R."/>
            <person name="Antoniw J."/>
            <person name="Baker S.E."/>
            <person name="Bluhm B.H."/>
            <person name="Breakspear A."/>
            <person name="Brown D.W."/>
            <person name="Butchko R.A."/>
            <person name="Chapman S."/>
            <person name="Coulson R."/>
            <person name="Coutinho P.M."/>
            <person name="Danchin E.G."/>
            <person name="Diener A."/>
            <person name="Gale L.R."/>
            <person name="Gardiner D.M."/>
            <person name="Goff S."/>
            <person name="Hammond-Kosack K.E."/>
            <person name="Hilburn K."/>
            <person name="Hua-Van A."/>
            <person name="Jonkers W."/>
            <person name="Kazan K."/>
            <person name="Kodira C.D."/>
            <person name="Koehrsen M."/>
            <person name="Kumar L."/>
            <person name="Lee Y.H."/>
            <person name="Li L."/>
            <person name="Manners J.M."/>
            <person name="Miranda-Saavedra D."/>
            <person name="Mukherjee M."/>
            <person name="Park G."/>
            <person name="Park J."/>
            <person name="Park S.Y."/>
            <person name="Proctor R.H."/>
            <person name="Regev A."/>
            <person name="Ruiz-Roldan M.C."/>
            <person name="Sain D."/>
            <person name="Sakthikumar S."/>
            <person name="Sykes S."/>
            <person name="Schwartz D.C."/>
            <person name="Turgeon B.G."/>
            <person name="Wapinski I."/>
            <person name="Yoder O."/>
            <person name="Young S."/>
            <person name="Zeng Q."/>
            <person name="Zhou S."/>
            <person name="Galagan J."/>
            <person name="Cuomo C.A."/>
            <person name="Kistler H.C."/>
            <person name="Rep M."/>
        </authorList>
    </citation>
    <scope>GENOME REANNOTATION</scope>
    <source>
        <strain evidence="4">ATCC MYA-4620 / CBS 123657 / FGSC 9075 / NRRL 31084 / PH-1</strain>
        <strain evidence="3">PH-1 / ATCC MYA-4620 / FGSC 9075 / NRRL 31084</strain>
    </source>
</reference>
<organism evidence="2 4">
    <name type="scientific">Gibberella zeae (strain ATCC MYA-4620 / CBS 123657 / FGSC 9075 / NRRL 31084 / PH-1)</name>
    <name type="common">Wheat head blight fungus</name>
    <name type="synonym">Fusarium graminearum</name>
    <dbReference type="NCBI Taxonomy" id="229533"/>
    <lineage>
        <taxon>Eukaryota</taxon>
        <taxon>Fungi</taxon>
        <taxon>Dikarya</taxon>
        <taxon>Ascomycota</taxon>
        <taxon>Pezizomycotina</taxon>
        <taxon>Sordariomycetes</taxon>
        <taxon>Hypocreomycetidae</taxon>
        <taxon>Hypocreales</taxon>
        <taxon>Nectriaceae</taxon>
        <taxon>Fusarium</taxon>
    </lineage>
</organism>
<feature type="region of interest" description="Disordered" evidence="1">
    <location>
        <begin position="1"/>
        <end position="57"/>
    </location>
</feature>
<dbReference type="HOGENOM" id="CLU_1806331_0_0_1"/>
<dbReference type="AlphaFoldDB" id="I1S4K0"/>
<sequence>MAHSCSEMPSRVERKKRIELDRRKRGPGATHRGGGCGGHGEIQSTDQSMTKDKRNSWNKPAHFEKLCVILMSGGRDCMQLVVSAVSKQARGLLINGCMPKAEISIRSYQVEGEEGWGCVGNGMTWTGYTSPINTDIWHDANAR</sequence>
<evidence type="ECO:0000313" key="4">
    <source>
        <dbReference type="Proteomes" id="UP000070720"/>
    </source>
</evidence>
<accession>A0A098D0G5</accession>
<evidence type="ECO:0000313" key="3">
    <source>
        <dbReference type="EnsemblFungi" id="CEF72398"/>
    </source>
</evidence>
<dbReference type="EnsemblFungi" id="CEF72398">
    <property type="protein sequence ID" value="CEF72398"/>
    <property type="gene ID" value="FGRRES_11768"/>
</dbReference>
<accession>I1S4K0</accession>
<dbReference type="VEuPathDB" id="FungiDB:FGRAMPH1_01G01193"/>
<proteinExistence type="predicted"/>
<feature type="compositionally biased region" description="Gly residues" evidence="1">
    <location>
        <begin position="31"/>
        <end position="40"/>
    </location>
</feature>
<keyword evidence="4" id="KW-1185">Reference proteome</keyword>
<reference evidence="3" key="4">
    <citation type="submission" date="2017-01" db="UniProtKB">
        <authorList>
            <consortium name="EnsemblFungi"/>
        </authorList>
    </citation>
    <scope>IDENTIFICATION</scope>
    <source>
        <strain evidence="3">PH-1 / ATCC MYA-4620 / FGSC 9075 / NRRL 31084</strain>
    </source>
</reference>
<dbReference type="InParanoid" id="I1S4K0"/>
<evidence type="ECO:0000313" key="2">
    <source>
        <dbReference type="EMBL" id="CEF72398.1"/>
    </source>
</evidence>
<protein>
    <submittedName>
        <fullName evidence="2">Chromosome 1, complete genome</fullName>
    </submittedName>
</protein>
<reference evidence="2 4" key="3">
    <citation type="journal article" date="2015" name="BMC Genomics">
        <title>The completed genome sequence of the pathogenic ascomycete fungus Fusarium graminearum.</title>
        <authorList>
            <person name="King R."/>
            <person name="Urban M."/>
            <person name="Hammond-Kosack M.C."/>
            <person name="Hassani-Pak K."/>
            <person name="Hammond-Kosack K.E."/>
        </authorList>
    </citation>
    <scope>NUCLEOTIDE SEQUENCE [LARGE SCALE GENOMIC DNA]</scope>
    <source>
        <strain evidence="4">ATCC MYA-4620 / CBS 123657 / FGSC 9075 / NRRL 31084 / PH-1</strain>
        <strain evidence="2">PH-1</strain>
    </source>
</reference>
<dbReference type="Proteomes" id="UP000070720">
    <property type="component" value="Chromosome 1"/>
</dbReference>
<dbReference type="KEGG" id="fgr:FGSG_11768"/>
<gene>
    <name evidence="2" type="ORF">FGRAMPH1_01T01193</name>
</gene>
<evidence type="ECO:0000256" key="1">
    <source>
        <dbReference type="SAM" id="MobiDB-lite"/>
    </source>
</evidence>